<name>A0A6C0DCW3_9ZZZZ</name>
<protein>
    <submittedName>
        <fullName evidence="1">Uncharacterized protein</fullName>
    </submittedName>
</protein>
<proteinExistence type="predicted"/>
<evidence type="ECO:0000313" key="1">
    <source>
        <dbReference type="EMBL" id="QHT14347.1"/>
    </source>
</evidence>
<sequence>MIHAPFYIRKGASIYDSTKYMGLKPRNILEYMDDMHGGGDAQEAYDSYVDELRTYVNMVKREILYSLERSDPKDPNKTHDIGRYEKARETIIHFGNALQEFFINTNTSPDQLVSFHTSVFKDESVNPNKFVVLREHIPVNIAVQYIKNDTQMNTTSFKK</sequence>
<reference evidence="1" key="1">
    <citation type="journal article" date="2020" name="Nature">
        <title>Giant virus diversity and host interactions through global metagenomics.</title>
        <authorList>
            <person name="Schulz F."/>
            <person name="Roux S."/>
            <person name="Paez-Espino D."/>
            <person name="Jungbluth S."/>
            <person name="Walsh D.A."/>
            <person name="Denef V.J."/>
            <person name="McMahon K.D."/>
            <person name="Konstantinidis K.T."/>
            <person name="Eloe-Fadrosh E.A."/>
            <person name="Kyrpides N.C."/>
            <person name="Woyke T."/>
        </authorList>
    </citation>
    <scope>NUCLEOTIDE SEQUENCE</scope>
    <source>
        <strain evidence="1">GVMAG-M-3300023174-137</strain>
    </source>
</reference>
<dbReference type="AlphaFoldDB" id="A0A6C0DCW3"/>
<organism evidence="1">
    <name type="scientific">viral metagenome</name>
    <dbReference type="NCBI Taxonomy" id="1070528"/>
    <lineage>
        <taxon>unclassified sequences</taxon>
        <taxon>metagenomes</taxon>
        <taxon>organismal metagenomes</taxon>
    </lineage>
</organism>
<dbReference type="EMBL" id="MN739581">
    <property type="protein sequence ID" value="QHT14347.1"/>
    <property type="molecule type" value="Genomic_DNA"/>
</dbReference>
<accession>A0A6C0DCW3</accession>